<dbReference type="OrthoDB" id="9799612at2"/>
<name>A0A0P0P3Q8_9CAUL</name>
<dbReference type="STRING" id="69395.AQ619_18000"/>
<dbReference type="PANTHER" id="PTHR43798">
    <property type="entry name" value="MONOACYLGLYCEROL LIPASE"/>
    <property type="match status" value="1"/>
</dbReference>
<dbReference type="KEGG" id="chq:AQ619_18000"/>
<organism evidence="3 4">
    <name type="scientific">Caulobacter henricii</name>
    <dbReference type="NCBI Taxonomy" id="69395"/>
    <lineage>
        <taxon>Bacteria</taxon>
        <taxon>Pseudomonadati</taxon>
        <taxon>Pseudomonadota</taxon>
        <taxon>Alphaproteobacteria</taxon>
        <taxon>Caulobacterales</taxon>
        <taxon>Caulobacteraceae</taxon>
        <taxon>Caulobacter</taxon>
    </lineage>
</organism>
<reference evidence="3 4" key="1">
    <citation type="submission" date="2015-10" db="EMBL/GenBank/DDBJ databases">
        <title>Conservation of the essential genome among Caulobacter and Brevundimonas species.</title>
        <authorList>
            <person name="Scott D."/>
            <person name="Ely B."/>
        </authorList>
    </citation>
    <scope>NUCLEOTIDE SEQUENCE [LARGE SCALE GENOMIC DNA]</scope>
    <source>
        <strain evidence="3 4">CB4</strain>
    </source>
</reference>
<dbReference type="EMBL" id="CP013002">
    <property type="protein sequence ID" value="ALL15102.1"/>
    <property type="molecule type" value="Genomic_DNA"/>
</dbReference>
<evidence type="ECO:0000313" key="3">
    <source>
        <dbReference type="EMBL" id="ALL15102.1"/>
    </source>
</evidence>
<dbReference type="PRINTS" id="PR00111">
    <property type="entry name" value="ABHYDROLASE"/>
</dbReference>
<proteinExistence type="predicted"/>
<evidence type="ECO:0000259" key="2">
    <source>
        <dbReference type="Pfam" id="PF12697"/>
    </source>
</evidence>
<dbReference type="AlphaFoldDB" id="A0A0P0P3Q8"/>
<dbReference type="Pfam" id="PF12697">
    <property type="entry name" value="Abhydrolase_6"/>
    <property type="match status" value="1"/>
</dbReference>
<keyword evidence="4" id="KW-1185">Reference proteome</keyword>
<feature type="domain" description="AB hydrolase-1" evidence="2">
    <location>
        <begin position="69"/>
        <end position="304"/>
    </location>
</feature>
<accession>A0A0P0P3Q8</accession>
<dbReference type="InterPro" id="IPR050266">
    <property type="entry name" value="AB_hydrolase_sf"/>
</dbReference>
<dbReference type="SUPFAM" id="SSF53474">
    <property type="entry name" value="alpha/beta-Hydrolases"/>
    <property type="match status" value="1"/>
</dbReference>
<evidence type="ECO:0000313" key="4">
    <source>
        <dbReference type="Proteomes" id="UP000056905"/>
    </source>
</evidence>
<dbReference type="InterPro" id="IPR000073">
    <property type="entry name" value="AB_hydrolase_1"/>
</dbReference>
<keyword evidence="1 3" id="KW-0378">Hydrolase</keyword>
<evidence type="ECO:0000256" key="1">
    <source>
        <dbReference type="ARBA" id="ARBA00022801"/>
    </source>
</evidence>
<gene>
    <name evidence="3" type="ORF">AQ619_18000</name>
</gene>
<protein>
    <submittedName>
        <fullName evidence="3">Alpha/beta hydrolase</fullName>
    </submittedName>
</protein>
<dbReference type="GO" id="GO:0016020">
    <property type="term" value="C:membrane"/>
    <property type="evidence" value="ECO:0007669"/>
    <property type="project" value="TreeGrafter"/>
</dbReference>
<dbReference type="GO" id="GO:0016787">
    <property type="term" value="F:hydrolase activity"/>
    <property type="evidence" value="ECO:0007669"/>
    <property type="project" value="UniProtKB-KW"/>
</dbReference>
<dbReference type="InterPro" id="IPR029058">
    <property type="entry name" value="AB_hydrolase_fold"/>
</dbReference>
<dbReference type="RefSeq" id="WP_062150991.1">
    <property type="nucleotide sequence ID" value="NZ_CP013002.1"/>
</dbReference>
<dbReference type="PANTHER" id="PTHR43798:SF31">
    <property type="entry name" value="AB HYDROLASE SUPERFAMILY PROTEIN YCLE"/>
    <property type="match status" value="1"/>
</dbReference>
<dbReference type="Proteomes" id="UP000056905">
    <property type="component" value="Chromosome"/>
</dbReference>
<dbReference type="Gene3D" id="3.40.50.1820">
    <property type="entry name" value="alpha/beta hydrolase"/>
    <property type="match status" value="1"/>
</dbReference>
<sequence>MKTLFRGVLIALAVIIALLAVSWLVLQRKDIPYATLEAKYGNPASRYMDLPDGVRVHYRDEGRRDGPTLVLVHGFSASLHAWEPWVRSLSGDYRVITLDLPGHGLTRADAGYAAGRAGYGAVVDQVTRKLGVERFTLGGNSMGGAVAWEYALDYPDRLEGLVLVDAAGWPSSGGNQAVIFRILQNPLGRAVLKNIDTRPLVRQGLVAGYLDPKLVTEALVDRYVDLARAPGHRDILLGLQSGPRRVATAESLAAIKVPTLVMFGEQDKLIPAAHGKRFAEAIPGSTLILYPEAGHAPMEQIPDRSVADLKAWLKAKVYPVAVPSGS</sequence>